<dbReference type="SMART" id="SM00903">
    <property type="entry name" value="Flavin_Reduct"/>
    <property type="match status" value="1"/>
</dbReference>
<evidence type="ECO:0000313" key="4">
    <source>
        <dbReference type="EMBL" id="CAL94579.1"/>
    </source>
</evidence>
<dbReference type="GO" id="GO:0042602">
    <property type="term" value="F:riboflavin reductase (NADPH) activity"/>
    <property type="evidence" value="ECO:0007669"/>
    <property type="project" value="TreeGrafter"/>
</dbReference>
<evidence type="ECO:0000313" key="5">
    <source>
        <dbReference type="Proteomes" id="UP000002588"/>
    </source>
</evidence>
<protein>
    <submittedName>
        <fullName evidence="4">Conserved hypothetical flavin reductase</fullName>
    </submittedName>
</protein>
<evidence type="ECO:0000256" key="1">
    <source>
        <dbReference type="ARBA" id="ARBA00023002"/>
    </source>
</evidence>
<sequence length="189" mass="19393">MSTATYGPATGTPAFLRRAGEADGPGTAIEPGALRRAFGHFATGVTIVTTRDAGGAPVGVTASSFNTVSLAPPLVLWSVARNAYSFSAFAQADHFAVHVLGAGQRDLSDRFARPATDKFGGLALGQGHGGVPLLPGAPVVFECAAEHRYEGGDHLILVGRVLRITESDAADAPLLFHRGRYAGLAQAAG</sequence>
<dbReference type="EMBL" id="AM406670">
    <property type="protein sequence ID" value="CAL94579.1"/>
    <property type="molecule type" value="Genomic_DNA"/>
</dbReference>
<dbReference type="HOGENOM" id="CLU_059021_1_0_4"/>
<dbReference type="InterPro" id="IPR002563">
    <property type="entry name" value="Flavin_Rdtase-like_dom"/>
</dbReference>
<feature type="domain" description="Flavin reductase like" evidence="3">
    <location>
        <begin position="38"/>
        <end position="183"/>
    </location>
</feature>
<name>A1K6X4_AZOSB</name>
<dbReference type="Pfam" id="PF01613">
    <property type="entry name" value="Flavin_Reduct"/>
    <property type="match status" value="1"/>
</dbReference>
<dbReference type="Gene3D" id="2.30.110.10">
    <property type="entry name" value="Electron Transport, Fmn-binding Protein, Chain A"/>
    <property type="match status" value="1"/>
</dbReference>
<dbReference type="GO" id="GO:0010181">
    <property type="term" value="F:FMN binding"/>
    <property type="evidence" value="ECO:0007669"/>
    <property type="project" value="InterPro"/>
</dbReference>
<reference evidence="4 5" key="1">
    <citation type="journal article" date="2006" name="Nat. Biotechnol.">
        <title>Complete genome of the mutualistic, N2-fixing grass endophyte Azoarcus sp. strain BH72.</title>
        <authorList>
            <person name="Krause A."/>
            <person name="Ramakumar A."/>
            <person name="Bartels D."/>
            <person name="Battistoni F."/>
            <person name="Bekel T."/>
            <person name="Boch J."/>
            <person name="Boehm M."/>
            <person name="Friedrich F."/>
            <person name="Hurek T."/>
            <person name="Krause L."/>
            <person name="Linke B."/>
            <person name="McHardy A.C."/>
            <person name="Sarkar A."/>
            <person name="Schneiker S."/>
            <person name="Syed A.A."/>
            <person name="Thauer R."/>
            <person name="Vorhoelter F.-J."/>
            <person name="Weidner S."/>
            <person name="Puehler A."/>
            <person name="Reinhold-Hurek B."/>
            <person name="Kaiser O."/>
            <person name="Goesmann A."/>
        </authorList>
    </citation>
    <scope>NUCLEOTIDE SEQUENCE [LARGE SCALE GENOMIC DNA]</scope>
    <source>
        <strain evidence="4 5">BH72</strain>
    </source>
</reference>
<keyword evidence="5" id="KW-1185">Reference proteome</keyword>
<dbReference type="Proteomes" id="UP000002588">
    <property type="component" value="Chromosome"/>
</dbReference>
<dbReference type="KEGG" id="azo:azo1962"/>
<accession>A1K6X4</accession>
<dbReference type="STRING" id="62928.azo1962"/>
<proteinExistence type="predicted"/>
<organism evidence="4 5">
    <name type="scientific">Azoarcus sp. (strain BH72)</name>
    <dbReference type="NCBI Taxonomy" id="418699"/>
    <lineage>
        <taxon>Bacteria</taxon>
        <taxon>Pseudomonadati</taxon>
        <taxon>Pseudomonadota</taxon>
        <taxon>Betaproteobacteria</taxon>
        <taxon>Rhodocyclales</taxon>
        <taxon>Zoogloeaceae</taxon>
        <taxon>Azoarcus</taxon>
    </lineage>
</organism>
<feature type="region of interest" description="Disordered" evidence="2">
    <location>
        <begin position="1"/>
        <end position="22"/>
    </location>
</feature>
<feature type="compositionally biased region" description="Low complexity" evidence="2">
    <location>
        <begin position="1"/>
        <end position="14"/>
    </location>
</feature>
<keyword evidence="1" id="KW-0560">Oxidoreductase</keyword>
<evidence type="ECO:0000256" key="2">
    <source>
        <dbReference type="SAM" id="MobiDB-lite"/>
    </source>
</evidence>
<dbReference type="RefSeq" id="WP_011765695.1">
    <property type="nucleotide sequence ID" value="NC_008702.1"/>
</dbReference>
<dbReference type="SUPFAM" id="SSF50475">
    <property type="entry name" value="FMN-binding split barrel"/>
    <property type="match status" value="1"/>
</dbReference>
<gene>
    <name evidence="4" type="ordered locus">azo1962</name>
</gene>
<dbReference type="InterPro" id="IPR012349">
    <property type="entry name" value="Split_barrel_FMN-bd"/>
</dbReference>
<dbReference type="PANTHER" id="PTHR30466:SF1">
    <property type="entry name" value="FMN REDUCTASE (NADH) RUTF"/>
    <property type="match status" value="1"/>
</dbReference>
<dbReference type="AlphaFoldDB" id="A1K6X4"/>
<dbReference type="eggNOG" id="COG1853">
    <property type="taxonomic scope" value="Bacteria"/>
</dbReference>
<dbReference type="PANTHER" id="PTHR30466">
    <property type="entry name" value="FLAVIN REDUCTASE"/>
    <property type="match status" value="1"/>
</dbReference>
<evidence type="ECO:0000259" key="3">
    <source>
        <dbReference type="SMART" id="SM00903"/>
    </source>
</evidence>
<dbReference type="InterPro" id="IPR050268">
    <property type="entry name" value="NADH-dep_flavin_reductase"/>
</dbReference>